<organism evidence="3 4">
    <name type="scientific">Trichlorobacter ammonificans</name>
    <dbReference type="NCBI Taxonomy" id="2916410"/>
    <lineage>
        <taxon>Bacteria</taxon>
        <taxon>Pseudomonadati</taxon>
        <taxon>Thermodesulfobacteriota</taxon>
        <taxon>Desulfuromonadia</taxon>
        <taxon>Geobacterales</taxon>
        <taxon>Geobacteraceae</taxon>
        <taxon>Trichlorobacter</taxon>
    </lineage>
</organism>
<gene>
    <name evidence="3" type="ORF">GEAMG1_0076</name>
</gene>
<evidence type="ECO:0000313" key="4">
    <source>
        <dbReference type="Proteomes" id="UP001295463"/>
    </source>
</evidence>
<sequence length="100" mass="10429">MIQWTLKQARRLIVAVIGGTVLIAGIVMIVTPGPAVVVIPLGLGILATEFVWARHLLQRVRDHIARAAEKVKNKNGGAANPVAGTSGCTDSNPLDNGGGR</sequence>
<keyword evidence="2" id="KW-1133">Transmembrane helix</keyword>
<name>A0ABM9D637_9BACT</name>
<keyword evidence="2" id="KW-0472">Membrane</keyword>
<dbReference type="RefSeq" id="WP_305730877.1">
    <property type="nucleotide sequence ID" value="NZ_OW150024.1"/>
</dbReference>
<feature type="transmembrane region" description="Helical" evidence="2">
    <location>
        <begin position="37"/>
        <end position="57"/>
    </location>
</feature>
<evidence type="ECO:0000256" key="1">
    <source>
        <dbReference type="SAM" id="MobiDB-lite"/>
    </source>
</evidence>
<proteinExistence type="predicted"/>
<feature type="transmembrane region" description="Helical" evidence="2">
    <location>
        <begin position="12"/>
        <end position="31"/>
    </location>
</feature>
<reference evidence="3 4" key="1">
    <citation type="submission" date="2022-03" db="EMBL/GenBank/DDBJ databases">
        <authorList>
            <person name="Koch H."/>
        </authorList>
    </citation>
    <scope>NUCLEOTIDE SEQUENCE [LARGE SCALE GENOMIC DNA]</scope>
    <source>
        <strain evidence="3 4">G1</strain>
    </source>
</reference>
<dbReference type="Pfam" id="PF09656">
    <property type="entry name" value="PGPGW"/>
    <property type="match status" value="1"/>
</dbReference>
<evidence type="ECO:0000256" key="2">
    <source>
        <dbReference type="SAM" id="Phobius"/>
    </source>
</evidence>
<feature type="region of interest" description="Disordered" evidence="1">
    <location>
        <begin position="72"/>
        <end position="100"/>
    </location>
</feature>
<evidence type="ECO:0008006" key="5">
    <source>
        <dbReference type="Google" id="ProtNLM"/>
    </source>
</evidence>
<dbReference type="EMBL" id="OW150024">
    <property type="protein sequence ID" value="CAH2029898.1"/>
    <property type="molecule type" value="Genomic_DNA"/>
</dbReference>
<protein>
    <recommendedName>
        <fullName evidence="5">Tellurium resistance protein TerC</fullName>
    </recommendedName>
</protein>
<accession>A0ABM9D637</accession>
<dbReference type="InterPro" id="IPR019099">
    <property type="entry name" value="Uncharacterised_PGPGW_TM"/>
</dbReference>
<keyword evidence="2" id="KW-0812">Transmembrane</keyword>
<evidence type="ECO:0000313" key="3">
    <source>
        <dbReference type="EMBL" id="CAH2029898.1"/>
    </source>
</evidence>
<dbReference type="Proteomes" id="UP001295463">
    <property type="component" value="Chromosome"/>
</dbReference>
<keyword evidence="4" id="KW-1185">Reference proteome</keyword>